<comment type="caution">
    <text evidence="4">The sequence shown here is derived from an EMBL/GenBank/DDBJ whole genome shotgun (WGS) entry which is preliminary data.</text>
</comment>
<protein>
    <recommendedName>
        <fullName evidence="3">Peptidoglycan binding-like domain-containing protein</fullName>
    </recommendedName>
</protein>
<keyword evidence="2" id="KW-0472">Membrane</keyword>
<dbReference type="Gene3D" id="1.10.101.10">
    <property type="entry name" value="PGBD-like superfamily/PGBD"/>
    <property type="match status" value="1"/>
</dbReference>
<accession>A0A917ZC15</accession>
<evidence type="ECO:0000256" key="1">
    <source>
        <dbReference type="SAM" id="MobiDB-lite"/>
    </source>
</evidence>
<keyword evidence="5" id="KW-1185">Reference proteome</keyword>
<feature type="compositionally biased region" description="Gly residues" evidence="1">
    <location>
        <begin position="260"/>
        <end position="280"/>
    </location>
</feature>
<feature type="domain" description="Peptidoglycan binding-like" evidence="3">
    <location>
        <begin position="291"/>
        <end position="352"/>
    </location>
</feature>
<reference evidence="4" key="2">
    <citation type="submission" date="2020-09" db="EMBL/GenBank/DDBJ databases">
        <authorList>
            <person name="Sun Q."/>
            <person name="Zhou Y."/>
        </authorList>
    </citation>
    <scope>NUCLEOTIDE SEQUENCE</scope>
    <source>
        <strain evidence="4">CGMCC 4.7201</strain>
    </source>
</reference>
<reference evidence="4" key="1">
    <citation type="journal article" date="2014" name="Int. J. Syst. Evol. Microbiol.">
        <title>Complete genome sequence of Corynebacterium casei LMG S-19264T (=DSM 44701T), isolated from a smear-ripened cheese.</title>
        <authorList>
            <consortium name="US DOE Joint Genome Institute (JGI-PGF)"/>
            <person name="Walter F."/>
            <person name="Albersmeier A."/>
            <person name="Kalinowski J."/>
            <person name="Ruckert C."/>
        </authorList>
    </citation>
    <scope>NUCLEOTIDE SEQUENCE</scope>
    <source>
        <strain evidence="4">CGMCC 4.7201</strain>
    </source>
</reference>
<feature type="compositionally biased region" description="Low complexity" evidence="1">
    <location>
        <begin position="203"/>
        <end position="244"/>
    </location>
</feature>
<dbReference type="Pfam" id="PF01471">
    <property type="entry name" value="PG_binding_1"/>
    <property type="match status" value="1"/>
</dbReference>
<sequence>MAAEQCSLCGASLGADGTPTCDCPPRTAEEAVAAAFDSFRPTRVRPYFAPSEGSADGSADKGARPSAESTSDPLPFPPPLPVGPEGLTPAVISGAPRRSSGGADDDGPKAEDVGLFGGEDEGALALPVHVPGAAAAGDAAPERPRADRRRRAIGAAAALVVLGVAAIAFAVGAFSGGGGSKAGAASGPSHGAAPATTAAVQEPGAPSALPSSAASPSASSSASASRSASAEAEGKKSPSASSSPTRDGGGTSPGPSASSGGSGGGGNGGNGGGSGGGGGSQKPPVLREGDSGPAVVDLQKRLKRSSCLCYLLGAEDGEYDGAVKDAVSSYQRGHDIKGDPDGVYGPNTRRALEAETS</sequence>
<evidence type="ECO:0000259" key="3">
    <source>
        <dbReference type="Pfam" id="PF01471"/>
    </source>
</evidence>
<feature type="compositionally biased region" description="Low complexity" evidence="1">
    <location>
        <begin position="123"/>
        <end position="139"/>
    </location>
</feature>
<feature type="region of interest" description="Disordered" evidence="1">
    <location>
        <begin position="178"/>
        <end position="294"/>
    </location>
</feature>
<feature type="transmembrane region" description="Helical" evidence="2">
    <location>
        <begin position="152"/>
        <end position="174"/>
    </location>
</feature>
<dbReference type="RefSeq" id="WP_189129497.1">
    <property type="nucleotide sequence ID" value="NZ_BMMS01000001.1"/>
</dbReference>
<keyword evidence="2" id="KW-1133">Transmembrane helix</keyword>
<feature type="region of interest" description="Disordered" evidence="1">
    <location>
        <begin position="44"/>
        <end position="148"/>
    </location>
</feature>
<evidence type="ECO:0000313" key="4">
    <source>
        <dbReference type="EMBL" id="GGO80335.1"/>
    </source>
</evidence>
<keyword evidence="2" id="KW-0812">Transmembrane</keyword>
<proteinExistence type="predicted"/>
<dbReference type="InterPro" id="IPR002477">
    <property type="entry name" value="Peptidoglycan-bd-like"/>
</dbReference>
<dbReference type="EMBL" id="BMMS01000001">
    <property type="protein sequence ID" value="GGO80335.1"/>
    <property type="molecule type" value="Genomic_DNA"/>
</dbReference>
<evidence type="ECO:0000313" key="5">
    <source>
        <dbReference type="Proteomes" id="UP000641932"/>
    </source>
</evidence>
<dbReference type="Proteomes" id="UP000641932">
    <property type="component" value="Unassembled WGS sequence"/>
</dbReference>
<evidence type="ECO:0000256" key="2">
    <source>
        <dbReference type="SAM" id="Phobius"/>
    </source>
</evidence>
<gene>
    <name evidence="4" type="ORF">GCM10012280_02000</name>
</gene>
<feature type="compositionally biased region" description="Low complexity" evidence="1">
    <location>
        <begin position="182"/>
        <end position="195"/>
    </location>
</feature>
<dbReference type="AlphaFoldDB" id="A0A917ZC15"/>
<name>A0A917ZC15_9ACTN</name>
<organism evidence="4 5">
    <name type="scientific">Wenjunlia tyrosinilytica</name>
    <dbReference type="NCBI Taxonomy" id="1544741"/>
    <lineage>
        <taxon>Bacteria</taxon>
        <taxon>Bacillati</taxon>
        <taxon>Actinomycetota</taxon>
        <taxon>Actinomycetes</taxon>
        <taxon>Kitasatosporales</taxon>
        <taxon>Streptomycetaceae</taxon>
        <taxon>Wenjunlia</taxon>
    </lineage>
</organism>
<feature type="region of interest" description="Disordered" evidence="1">
    <location>
        <begin position="332"/>
        <end position="357"/>
    </location>
</feature>
<dbReference type="InterPro" id="IPR036365">
    <property type="entry name" value="PGBD-like_sf"/>
</dbReference>
<dbReference type="SUPFAM" id="SSF47090">
    <property type="entry name" value="PGBD-like"/>
    <property type="match status" value="1"/>
</dbReference>
<dbReference type="InterPro" id="IPR036366">
    <property type="entry name" value="PGBDSf"/>
</dbReference>